<comment type="cofactor">
    <cofactor evidence="15 18">
        <name>Ca(2+)</name>
        <dbReference type="ChEBI" id="CHEBI:29108"/>
    </cofactor>
    <text evidence="15 18">Binds 2 calcium ions per subunit.</text>
</comment>
<feature type="disulfide bond" evidence="17">
    <location>
        <begin position="199"/>
        <end position="231"/>
    </location>
</feature>
<dbReference type="PANTHER" id="PTHR31517:SF84">
    <property type="entry name" value="PEROXIDASE"/>
    <property type="match status" value="1"/>
</dbReference>
<comment type="cofactor">
    <cofactor evidence="15 18">
        <name>heme b</name>
        <dbReference type="ChEBI" id="CHEBI:60344"/>
    </cofactor>
    <text evidence="15 18">Binds 1 heme b (iron(II)-protoporphyrin IX) group per subunit.</text>
</comment>
<feature type="signal peptide" evidence="18">
    <location>
        <begin position="1"/>
        <end position="26"/>
    </location>
</feature>
<comment type="catalytic activity">
    <reaction evidence="1 18">
        <text>2 a phenolic donor + H2O2 = 2 a phenolic radical donor + 2 H2O</text>
        <dbReference type="Rhea" id="RHEA:56136"/>
        <dbReference type="ChEBI" id="CHEBI:15377"/>
        <dbReference type="ChEBI" id="CHEBI:16240"/>
        <dbReference type="ChEBI" id="CHEBI:139520"/>
        <dbReference type="ChEBI" id="CHEBI:139521"/>
        <dbReference type="EC" id="1.11.1.7"/>
    </reaction>
</comment>
<dbReference type="InterPro" id="IPR019794">
    <property type="entry name" value="Peroxidases_AS"/>
</dbReference>
<feature type="binding site" evidence="15">
    <location>
        <position position="76"/>
    </location>
    <ligand>
        <name>Ca(2+)</name>
        <dbReference type="ChEBI" id="CHEBI:29108"/>
        <label>1</label>
    </ligand>
</feature>
<keyword evidence="11 17" id="KW-1015">Disulfide bond</keyword>
<dbReference type="PROSITE" id="PS50873">
    <property type="entry name" value="PEROXIDASE_4"/>
    <property type="match status" value="1"/>
</dbReference>
<feature type="binding site" evidence="15">
    <location>
        <position position="87"/>
    </location>
    <ligand>
        <name>Ca(2+)</name>
        <dbReference type="ChEBI" id="CHEBI:29108"/>
        <label>1</label>
    </ligand>
</feature>
<comment type="similarity">
    <text evidence="18">Belongs to the peroxidase family. Classical plant (class III) peroxidase subfamily.</text>
</comment>
<evidence type="ECO:0000256" key="5">
    <source>
        <dbReference type="ARBA" id="ARBA00022617"/>
    </source>
</evidence>
<dbReference type="PROSITE" id="PS00435">
    <property type="entry name" value="PEROXIDASE_1"/>
    <property type="match status" value="1"/>
</dbReference>
<feature type="binding site" evidence="14">
    <location>
        <position position="162"/>
    </location>
    <ligand>
        <name>substrate</name>
    </ligand>
</feature>
<keyword evidence="12 18" id="KW-0376">Hydrogen peroxide</keyword>
<evidence type="ECO:0000259" key="19">
    <source>
        <dbReference type="PROSITE" id="PS50873"/>
    </source>
</evidence>
<protein>
    <recommendedName>
        <fullName evidence="18">Peroxidase</fullName>
        <ecNumber evidence="18">1.11.1.7</ecNumber>
    </recommendedName>
</protein>
<feature type="binding site" evidence="15">
    <location>
        <position position="78"/>
    </location>
    <ligand>
        <name>Ca(2+)</name>
        <dbReference type="ChEBI" id="CHEBI:29108"/>
        <label>1</label>
    </ligand>
</feature>
<dbReference type="FunFam" id="1.10.420.10:FF:000010">
    <property type="entry name" value="Peroxidase"/>
    <property type="match status" value="1"/>
</dbReference>
<dbReference type="Proteomes" id="UP000077202">
    <property type="component" value="Unassembled WGS sequence"/>
</dbReference>
<dbReference type="InterPro" id="IPR002016">
    <property type="entry name" value="Haem_peroxidase"/>
</dbReference>
<dbReference type="InterPro" id="IPR033905">
    <property type="entry name" value="Secretory_peroxidase"/>
</dbReference>
<organism evidence="21 22">
    <name type="scientific">Marchantia polymorpha subsp. ruderalis</name>
    <dbReference type="NCBI Taxonomy" id="1480154"/>
    <lineage>
        <taxon>Eukaryota</taxon>
        <taxon>Viridiplantae</taxon>
        <taxon>Streptophyta</taxon>
        <taxon>Embryophyta</taxon>
        <taxon>Marchantiophyta</taxon>
        <taxon>Marchantiopsida</taxon>
        <taxon>Marchantiidae</taxon>
        <taxon>Marchantiales</taxon>
        <taxon>Marchantiaceae</taxon>
        <taxon>Marchantia</taxon>
    </lineage>
</organism>
<evidence type="ECO:0000313" key="21">
    <source>
        <dbReference type="EMBL" id="OAE19064.1"/>
    </source>
</evidence>
<feature type="binding site" evidence="15">
    <location>
        <position position="193"/>
    </location>
    <ligand>
        <name>Ca(2+)</name>
        <dbReference type="ChEBI" id="CHEBI:29108"/>
        <label>2</label>
    </ligand>
</feature>
<feature type="binding site" evidence="15">
    <location>
        <position position="74"/>
    </location>
    <ligand>
        <name>Ca(2+)</name>
        <dbReference type="ChEBI" id="CHEBI:29108"/>
        <label>1</label>
    </ligand>
</feature>
<dbReference type="GO" id="GO:0020037">
    <property type="term" value="F:heme binding"/>
    <property type="evidence" value="ECO:0007669"/>
    <property type="project" value="UniProtKB-UniRule"/>
</dbReference>
<dbReference type="PRINTS" id="PR00461">
    <property type="entry name" value="PLPEROXIDASE"/>
</dbReference>
<evidence type="ECO:0000256" key="17">
    <source>
        <dbReference type="PIRSR" id="PIRSR600823-5"/>
    </source>
</evidence>
<evidence type="ECO:0000256" key="15">
    <source>
        <dbReference type="PIRSR" id="PIRSR600823-3"/>
    </source>
</evidence>
<dbReference type="Gene3D" id="1.10.420.10">
    <property type="entry name" value="Peroxidase, domain 2"/>
    <property type="match status" value="1"/>
</dbReference>
<keyword evidence="8 15" id="KW-0106">Calcium</keyword>
<comment type="function">
    <text evidence="18">Removal of H(2)O(2), oxidation of toxic reductants, biosynthesis and degradation of lignin, suberization, auxin catabolism, response to environmental stresses such as wounding, pathogen attack and oxidative stress.</text>
</comment>
<feature type="binding site" evidence="15">
    <location>
        <position position="247"/>
    </location>
    <ligand>
        <name>Ca(2+)</name>
        <dbReference type="ChEBI" id="CHEBI:29108"/>
        <label>2</label>
    </ligand>
</feature>
<sequence>MTSSSLIKCVLLSIGAILLVTSSVDAQLSTTFYASKCPNVTAKVADVIKGWIKSDRQMGPALLRLYFHDCFVRGCDASVLLDGSQSEKQAAGNLNSLRGFNIIDDVKAKVEAMCPGVVSCADILALSAKEAMAAFGGITWTVTLGRRDGIVSSVTEGNSDLPPPFANFTQLVSMFAKKGLTMKDMVILSGAHTVGLTRCATMQSRLYSFSSLTPTDPTIEPSFATTLKKQCKQGDQNTIIKMDQSKTTDTWDFNFYSNVIKGKVVFQSDQALRTDSAAFQIVQAQNKAGGPFNSEFQAAMLKLGNIGVLTGNQGQIRKKCNKIN</sequence>
<gene>
    <name evidence="21" type="ORF">AXG93_3542s1010</name>
    <name evidence="20" type="ORF">Mp_5g17140</name>
</gene>
<dbReference type="GO" id="GO:0005576">
    <property type="term" value="C:extracellular region"/>
    <property type="evidence" value="ECO:0007669"/>
    <property type="project" value="UniProtKB-SubCell"/>
</dbReference>
<comment type="subcellular location">
    <subcellularLocation>
        <location evidence="18">Secreted</location>
    </subcellularLocation>
</comment>
<evidence type="ECO:0000313" key="20">
    <source>
        <dbReference type="EMBL" id="BBN12074.1"/>
    </source>
</evidence>
<dbReference type="InterPro" id="IPR019793">
    <property type="entry name" value="Peroxidases_heam-ligand_BS"/>
</dbReference>
<name>A0A176VDV9_MARPO</name>
<dbReference type="PRINTS" id="PR00458">
    <property type="entry name" value="PEROXIDASE"/>
</dbReference>
<dbReference type="InterPro" id="IPR010255">
    <property type="entry name" value="Haem_peroxidase_sf"/>
</dbReference>
<feature type="binding site" evidence="15">
    <location>
        <position position="72"/>
    </location>
    <ligand>
        <name>Ca(2+)</name>
        <dbReference type="ChEBI" id="CHEBI:29108"/>
        <label>1</label>
    </ligand>
</feature>
<dbReference type="EMBL" id="AP019870">
    <property type="protein sequence ID" value="BBN12074.1"/>
    <property type="molecule type" value="Genomic_DNA"/>
</dbReference>
<evidence type="ECO:0000256" key="16">
    <source>
        <dbReference type="PIRSR" id="PIRSR600823-4"/>
    </source>
</evidence>
<feature type="domain" description="Plant heme peroxidase family profile" evidence="19">
    <location>
        <begin position="27"/>
        <end position="324"/>
    </location>
</feature>
<feature type="disulfide bond" evidence="17">
    <location>
        <begin position="37"/>
        <end position="114"/>
    </location>
</feature>
<feature type="site" description="Transition state stabilizer" evidence="16">
    <location>
        <position position="64"/>
    </location>
</feature>
<evidence type="ECO:0000256" key="6">
    <source>
        <dbReference type="ARBA" id="ARBA00022723"/>
    </source>
</evidence>
<evidence type="ECO:0000256" key="1">
    <source>
        <dbReference type="ARBA" id="ARBA00000189"/>
    </source>
</evidence>
<evidence type="ECO:0000256" key="4">
    <source>
        <dbReference type="ARBA" id="ARBA00022559"/>
    </source>
</evidence>
<dbReference type="GO" id="GO:0046872">
    <property type="term" value="F:metal ion binding"/>
    <property type="evidence" value="ECO:0007669"/>
    <property type="project" value="UniProtKB-UniRule"/>
</dbReference>
<dbReference type="AlphaFoldDB" id="A0A176VDV9"/>
<keyword evidence="9 18" id="KW-0560">Oxidoreductase</keyword>
<dbReference type="PANTHER" id="PTHR31517">
    <property type="match status" value="1"/>
</dbReference>
<dbReference type="PROSITE" id="PS00436">
    <property type="entry name" value="PEROXIDASE_2"/>
    <property type="match status" value="1"/>
</dbReference>
<keyword evidence="7 18" id="KW-0732">Signal</keyword>
<keyword evidence="5 18" id="KW-0349">Heme</keyword>
<feature type="disulfide bond" evidence="17">
    <location>
        <begin position="70"/>
        <end position="75"/>
    </location>
</feature>
<evidence type="ECO:0000313" key="23">
    <source>
        <dbReference type="Proteomes" id="UP001162541"/>
    </source>
</evidence>
<keyword evidence="10 15" id="KW-0408">Iron</keyword>
<evidence type="ECO:0000256" key="14">
    <source>
        <dbReference type="PIRSR" id="PIRSR600823-2"/>
    </source>
</evidence>
<keyword evidence="3 18" id="KW-0964">Secreted</keyword>
<keyword evidence="4 18" id="KW-0575">Peroxidase</keyword>
<dbReference type="Gene3D" id="1.10.520.10">
    <property type="match status" value="1"/>
</dbReference>
<dbReference type="InterPro" id="IPR000823">
    <property type="entry name" value="Peroxidase_pln"/>
</dbReference>
<evidence type="ECO:0000256" key="18">
    <source>
        <dbReference type="RuleBase" id="RU362060"/>
    </source>
</evidence>
<evidence type="ECO:0000256" key="7">
    <source>
        <dbReference type="ARBA" id="ARBA00022729"/>
    </source>
</evidence>
<dbReference type="GO" id="GO:0042744">
    <property type="term" value="P:hydrogen peroxide catabolic process"/>
    <property type="evidence" value="ECO:0007669"/>
    <property type="project" value="UniProtKB-KW"/>
</dbReference>
<feature type="disulfide bond" evidence="17">
    <location>
        <begin position="120"/>
        <end position="320"/>
    </location>
</feature>
<keyword evidence="22" id="KW-1185">Reference proteome</keyword>
<dbReference type="CDD" id="cd00693">
    <property type="entry name" value="secretory_peroxidase"/>
    <property type="match status" value="1"/>
</dbReference>
<reference evidence="21 22" key="1">
    <citation type="submission" date="2016-03" db="EMBL/GenBank/DDBJ databases">
        <title>Mechanisms controlling the formation of the plant cell surface in tip-growing cells are functionally conserved among land plants.</title>
        <authorList>
            <person name="Honkanen S."/>
            <person name="Jones V.A."/>
            <person name="Morieri G."/>
            <person name="Champion C."/>
            <person name="Hetherington A.J."/>
            <person name="Kelly S."/>
            <person name="Saint-Marcoux D."/>
            <person name="Proust H."/>
            <person name="Prescott H."/>
            <person name="Dolan L."/>
        </authorList>
    </citation>
    <scope>NUCLEOTIDE SEQUENCE [LARGE SCALE GENOMIC DNA]</scope>
    <source>
        <strain evidence="22">cv. Tak-1 and cv. Tak-2</strain>
        <tissue evidence="21">Whole gametophyte</tissue>
    </source>
</reference>
<proteinExistence type="inferred from homology"/>
<evidence type="ECO:0000256" key="11">
    <source>
        <dbReference type="ARBA" id="ARBA00023157"/>
    </source>
</evidence>
<dbReference type="Pfam" id="PF00141">
    <property type="entry name" value="peroxidase"/>
    <property type="match status" value="1"/>
</dbReference>
<dbReference type="Proteomes" id="UP001162541">
    <property type="component" value="Chromosome 5"/>
</dbReference>
<keyword evidence="6 15" id="KW-0479">Metal-binding</keyword>
<feature type="binding site" description="axial binding residue" evidence="15">
    <location>
        <position position="192"/>
    </location>
    <ligand>
        <name>heme b</name>
        <dbReference type="ChEBI" id="CHEBI:60344"/>
    </ligand>
    <ligandPart>
        <name>Fe</name>
        <dbReference type="ChEBI" id="CHEBI:18248"/>
    </ligandPart>
</feature>
<evidence type="ECO:0000256" key="12">
    <source>
        <dbReference type="ARBA" id="ARBA00023324"/>
    </source>
</evidence>
<feature type="binding site" evidence="15">
    <location>
        <position position="69"/>
    </location>
    <ligand>
        <name>Ca(2+)</name>
        <dbReference type="ChEBI" id="CHEBI:29108"/>
        <label>1</label>
    </ligand>
</feature>
<dbReference type="EC" id="1.11.1.7" evidence="18"/>
<evidence type="ECO:0000256" key="10">
    <source>
        <dbReference type="ARBA" id="ARBA00023004"/>
    </source>
</evidence>
<dbReference type="GO" id="GO:0140825">
    <property type="term" value="F:lactoperoxidase activity"/>
    <property type="evidence" value="ECO:0007669"/>
    <property type="project" value="UniProtKB-EC"/>
</dbReference>
<dbReference type="EMBL" id="LVLJ01003948">
    <property type="protein sequence ID" value="OAE19064.1"/>
    <property type="molecule type" value="Genomic_DNA"/>
</dbReference>
<feature type="chain" id="PRO_5042304639" description="Peroxidase" evidence="18">
    <location>
        <begin position="27"/>
        <end position="324"/>
    </location>
</feature>
<feature type="binding site" evidence="15">
    <location>
        <position position="243"/>
    </location>
    <ligand>
        <name>Ca(2+)</name>
        <dbReference type="ChEBI" id="CHEBI:29108"/>
        <label>2</label>
    </ligand>
</feature>
<evidence type="ECO:0000313" key="22">
    <source>
        <dbReference type="Proteomes" id="UP000077202"/>
    </source>
</evidence>
<dbReference type="SUPFAM" id="SSF48113">
    <property type="entry name" value="Heme-dependent peroxidases"/>
    <property type="match status" value="1"/>
</dbReference>
<dbReference type="GO" id="GO:0006979">
    <property type="term" value="P:response to oxidative stress"/>
    <property type="evidence" value="ECO:0007669"/>
    <property type="project" value="UniProtKB-UniRule"/>
</dbReference>
<evidence type="ECO:0000256" key="2">
    <source>
        <dbReference type="ARBA" id="ARBA00006873"/>
    </source>
</evidence>
<evidence type="ECO:0000256" key="9">
    <source>
        <dbReference type="ARBA" id="ARBA00023002"/>
    </source>
</evidence>
<dbReference type="FunFam" id="1.10.520.10:FF:000009">
    <property type="entry name" value="Peroxidase"/>
    <property type="match status" value="1"/>
</dbReference>
<feature type="binding site" evidence="15">
    <location>
        <position position="252"/>
    </location>
    <ligand>
        <name>Ca(2+)</name>
        <dbReference type="ChEBI" id="CHEBI:29108"/>
        <label>2</label>
    </ligand>
</feature>
<evidence type="ECO:0000256" key="3">
    <source>
        <dbReference type="ARBA" id="ARBA00022525"/>
    </source>
</evidence>
<reference evidence="23" key="3">
    <citation type="journal article" date="2020" name="Curr. Biol.">
        <title>Chromatin organization in early land plants reveals an ancestral association between H3K27me3, transposons, and constitutive heterochromatin.</title>
        <authorList>
            <person name="Montgomery S.A."/>
            <person name="Tanizawa Y."/>
            <person name="Galik B."/>
            <person name="Wang N."/>
            <person name="Ito T."/>
            <person name="Mochizuki T."/>
            <person name="Akimcheva S."/>
            <person name="Bowman J.L."/>
            <person name="Cognat V."/>
            <person name="Marechal-Drouard L."/>
            <person name="Ekker H."/>
            <person name="Hong S.F."/>
            <person name="Kohchi T."/>
            <person name="Lin S.S."/>
            <person name="Liu L.D."/>
            <person name="Nakamura Y."/>
            <person name="Valeeva L.R."/>
            <person name="Shakirov E.V."/>
            <person name="Shippen D.E."/>
            <person name="Wei W.L."/>
            <person name="Yagura M."/>
            <person name="Yamaoka S."/>
            <person name="Yamato K.T."/>
            <person name="Liu C."/>
            <person name="Berger F."/>
        </authorList>
    </citation>
    <scope>NUCLEOTIDE SEQUENCE [LARGE SCALE GENOMIC DNA]</scope>
    <source>
        <strain evidence="23">Tak-1</strain>
    </source>
</reference>
<accession>A0A176VDV9</accession>
<reference evidence="20" key="2">
    <citation type="journal article" date="2019" name="Curr. Biol.">
        <title>Chromatin organization in early land plants reveals an ancestral association between H3K27me3, transposons, and constitutive heterochromatin.</title>
        <authorList>
            <person name="Montgomery S.A."/>
            <person name="Tanizawa Y."/>
            <person name="Galik B."/>
            <person name="Wang N."/>
            <person name="Ito T."/>
            <person name="Mochizuki T."/>
            <person name="Akimcheva S."/>
            <person name="Bowman J."/>
            <person name="Cognat V."/>
            <person name="Drouard L."/>
            <person name="Ekker H."/>
            <person name="Houng S."/>
            <person name="Kohchi T."/>
            <person name="Lin S."/>
            <person name="Liu L.D."/>
            <person name="Nakamura Y."/>
            <person name="Valeeva L.R."/>
            <person name="Shakirov E.V."/>
            <person name="Shippen D.E."/>
            <person name="Wei W."/>
            <person name="Yagura M."/>
            <person name="Yamaoka S."/>
            <person name="Yamato K.T."/>
            <person name="Liu C."/>
            <person name="Berger F."/>
        </authorList>
    </citation>
    <scope>NUCLEOTIDE SEQUENCE [LARGE SCALE GENOMIC DNA]</scope>
    <source>
        <strain evidence="20">Tak-1</strain>
    </source>
</reference>
<evidence type="ECO:0000256" key="8">
    <source>
        <dbReference type="ARBA" id="ARBA00022837"/>
    </source>
</evidence>
<feature type="active site" description="Proton acceptor" evidence="13">
    <location>
        <position position="68"/>
    </location>
</feature>
<comment type="similarity">
    <text evidence="2">Belongs to the peroxidase family. Ascorbate peroxidase subfamily.</text>
</comment>
<evidence type="ECO:0000256" key="13">
    <source>
        <dbReference type="PIRSR" id="PIRSR600823-1"/>
    </source>
</evidence>